<dbReference type="InterPro" id="IPR017850">
    <property type="entry name" value="Alkaline_phosphatase_core_sf"/>
</dbReference>
<feature type="signal peptide" evidence="7">
    <location>
        <begin position="1"/>
        <end position="28"/>
    </location>
</feature>
<evidence type="ECO:0000256" key="7">
    <source>
        <dbReference type="SAM" id="SignalP"/>
    </source>
</evidence>
<dbReference type="InterPro" id="IPR000917">
    <property type="entry name" value="Sulfatase_N"/>
</dbReference>
<protein>
    <submittedName>
        <fullName evidence="9">Sulfatase</fullName>
    </submittedName>
</protein>
<evidence type="ECO:0000256" key="2">
    <source>
        <dbReference type="ARBA" id="ARBA00008779"/>
    </source>
</evidence>
<keyword evidence="10" id="KW-1185">Reference proteome</keyword>
<gene>
    <name evidence="9" type="ORF">JIN87_26365</name>
</gene>
<dbReference type="PANTHER" id="PTHR45953:SF1">
    <property type="entry name" value="IDURONATE 2-SULFATASE"/>
    <property type="match status" value="1"/>
</dbReference>
<accession>A0A934S211</accession>
<comment type="similarity">
    <text evidence="2">Belongs to the sulfatase family.</text>
</comment>
<evidence type="ECO:0000256" key="3">
    <source>
        <dbReference type="ARBA" id="ARBA00022723"/>
    </source>
</evidence>
<dbReference type="GO" id="GO:0004423">
    <property type="term" value="F:iduronate-2-sulfatase activity"/>
    <property type="evidence" value="ECO:0007669"/>
    <property type="project" value="InterPro"/>
</dbReference>
<keyword evidence="5" id="KW-0378">Hydrolase</keyword>
<evidence type="ECO:0000256" key="6">
    <source>
        <dbReference type="ARBA" id="ARBA00022837"/>
    </source>
</evidence>
<evidence type="ECO:0000256" key="4">
    <source>
        <dbReference type="ARBA" id="ARBA00022729"/>
    </source>
</evidence>
<dbReference type="PANTHER" id="PTHR45953">
    <property type="entry name" value="IDURONATE 2-SULFATASE"/>
    <property type="match status" value="1"/>
</dbReference>
<dbReference type="Proteomes" id="UP000617628">
    <property type="component" value="Unassembled WGS sequence"/>
</dbReference>
<dbReference type="InterPro" id="IPR035874">
    <property type="entry name" value="IDS"/>
</dbReference>
<evidence type="ECO:0000259" key="8">
    <source>
        <dbReference type="Pfam" id="PF00884"/>
    </source>
</evidence>
<organism evidence="9 10">
    <name type="scientific">Pelagicoccus mobilis</name>
    <dbReference type="NCBI Taxonomy" id="415221"/>
    <lineage>
        <taxon>Bacteria</taxon>
        <taxon>Pseudomonadati</taxon>
        <taxon>Verrucomicrobiota</taxon>
        <taxon>Opitutia</taxon>
        <taxon>Puniceicoccales</taxon>
        <taxon>Pelagicoccaceae</taxon>
        <taxon>Pelagicoccus</taxon>
    </lineage>
</organism>
<evidence type="ECO:0000313" key="10">
    <source>
        <dbReference type="Proteomes" id="UP000617628"/>
    </source>
</evidence>
<proteinExistence type="inferred from homology"/>
<dbReference type="AlphaFoldDB" id="A0A934S211"/>
<dbReference type="SUPFAM" id="SSF53649">
    <property type="entry name" value="Alkaline phosphatase-like"/>
    <property type="match status" value="1"/>
</dbReference>
<evidence type="ECO:0000313" key="9">
    <source>
        <dbReference type="EMBL" id="MBK1880438.1"/>
    </source>
</evidence>
<evidence type="ECO:0000256" key="1">
    <source>
        <dbReference type="ARBA" id="ARBA00001913"/>
    </source>
</evidence>
<feature type="chain" id="PRO_5037003215" evidence="7">
    <location>
        <begin position="29"/>
        <end position="488"/>
    </location>
</feature>
<dbReference type="Gene3D" id="3.40.720.10">
    <property type="entry name" value="Alkaline Phosphatase, subunit A"/>
    <property type="match status" value="1"/>
</dbReference>
<keyword evidence="3" id="KW-0479">Metal-binding</keyword>
<reference evidence="9" key="1">
    <citation type="submission" date="2021-01" db="EMBL/GenBank/DDBJ databases">
        <title>Modified the classification status of verrucomicrobia.</title>
        <authorList>
            <person name="Feng X."/>
        </authorList>
    </citation>
    <scope>NUCLEOTIDE SEQUENCE</scope>
    <source>
        <strain evidence="9">KCTC 13126</strain>
    </source>
</reference>
<dbReference type="GO" id="GO:0005737">
    <property type="term" value="C:cytoplasm"/>
    <property type="evidence" value="ECO:0007669"/>
    <property type="project" value="TreeGrafter"/>
</dbReference>
<dbReference type="Pfam" id="PF00884">
    <property type="entry name" value="Sulfatase"/>
    <property type="match status" value="1"/>
</dbReference>
<dbReference type="RefSeq" id="WP_200359399.1">
    <property type="nucleotide sequence ID" value="NZ_JAENIL010000088.1"/>
</dbReference>
<dbReference type="CDD" id="cd16030">
    <property type="entry name" value="iduronate-2-sulfatase"/>
    <property type="match status" value="1"/>
</dbReference>
<comment type="caution">
    <text evidence="9">The sequence shown here is derived from an EMBL/GenBank/DDBJ whole genome shotgun (WGS) entry which is preliminary data.</text>
</comment>
<evidence type="ECO:0000256" key="5">
    <source>
        <dbReference type="ARBA" id="ARBA00022801"/>
    </source>
</evidence>
<keyword evidence="4 7" id="KW-0732">Signal</keyword>
<comment type="cofactor">
    <cofactor evidence="1">
        <name>Ca(2+)</name>
        <dbReference type="ChEBI" id="CHEBI:29108"/>
    </cofactor>
</comment>
<feature type="domain" description="Sulfatase N-terminal" evidence="8">
    <location>
        <begin position="35"/>
        <end position="372"/>
    </location>
</feature>
<dbReference type="EMBL" id="JAENIL010000088">
    <property type="protein sequence ID" value="MBK1880438.1"/>
    <property type="molecule type" value="Genomic_DNA"/>
</dbReference>
<keyword evidence="6" id="KW-0106">Calcium</keyword>
<dbReference type="InterPro" id="IPR024607">
    <property type="entry name" value="Sulfatase_CS"/>
</dbReference>
<dbReference type="GO" id="GO:0046872">
    <property type="term" value="F:metal ion binding"/>
    <property type="evidence" value="ECO:0007669"/>
    <property type="project" value="UniProtKB-KW"/>
</dbReference>
<dbReference type="PROSITE" id="PS00523">
    <property type="entry name" value="SULFATASE_1"/>
    <property type="match status" value="1"/>
</dbReference>
<sequence>MNALNKTPLRSLVLALSAILALTNASCAEQQNDLPNILFIAVDDLNDWVVPYGGHSQTLTPNLERLADSGLRFTNAHCQAPLCGPSRASIFTGLLPSTTGLYLHVNDDKVISGSQSNPAPELLTHVLQRHGYETLGAGKLLHQGAGGGLLQDYGGHKDFGPYPEKHMNYEGERTSTDWGAYPDRNDQMPDHAVANYAIKALSEKRDGPFFLGVGINRPHVPWHVPQEWFDKFDLDSIELPPYRADDWDDLPEISKIIHNAPPTPSAEWLIENGKWKEMVLAYLACVAYADYEIGRVLDALEASDYADNAIVILWSDHGYHLGEKNVVTKMTLWEESTRVPLLIAGPGIPKNTVCERPVGLIDLYPTLLDYSDIEISDTLDGRTLRPLIEDPDAKWEHPAITIWGRNNTAIRDERYRYIRYEDGSEELYDRSKDPNEFNNLASNPEYTPVKERLAVHIPENQALVSPVTYHRWNPYWIEVTRKAEESAE</sequence>
<name>A0A934S211_9BACT</name>